<proteinExistence type="predicted"/>
<dbReference type="Gene3D" id="3.30.70.360">
    <property type="match status" value="1"/>
</dbReference>
<dbReference type="Pfam" id="PF01546">
    <property type="entry name" value="Peptidase_M20"/>
    <property type="match status" value="1"/>
</dbReference>
<dbReference type="FunFam" id="3.30.70.360:FF:000004">
    <property type="entry name" value="Peptidase M20 domain-containing protein 2"/>
    <property type="match status" value="1"/>
</dbReference>
<name>D3AJX9_9FIRM</name>
<dbReference type="Proteomes" id="UP000004968">
    <property type="component" value="Unassembled WGS sequence"/>
</dbReference>
<dbReference type="InterPro" id="IPR052030">
    <property type="entry name" value="Peptidase_M20/M20A_hydrolases"/>
</dbReference>
<dbReference type="GO" id="GO:0016805">
    <property type="term" value="F:dipeptidase activity"/>
    <property type="evidence" value="ECO:0007669"/>
    <property type="project" value="TreeGrafter"/>
</dbReference>
<sequence length="502" mass="54386">MKHISFIPRLSDTIIYNKCTEEEGKMEEKQMIHEIVMEKADTISEINRAVWDYAEFGYQEKQSAEKMKAVLRQEGFEVEEGQAGISTAFVGRFGTGKPVIAILAEYDALPDLSQKAGCAKPCPIEGKKYGHGCGHSALGAGAAGAAIAVKEYLQRTGVTGTVELYGCPAEETGFGKAFMVKEHCFDGIDAAFCWHPMDRNMSMSVRTVAYYKVRFDFKGRTAHAGAAPELGRSALDACELMNVGVNYLREHIISDARVHYAYLDCGGEAPNIVPDHASLLYFIRAPKLTQSGEILERIKKIAEGAALMTETSVTIKVLGGLSDTIPNPTLSSLLSDAYLEAGAPDFGEEEFAIAREFLNAMPEEQRERVVKKGARQNGISEAEFAERPLNTFIVPYTPAMRNRVMTGSSDVGDVSYQVPTAQITAAVGIPETGVHTWQMTAQVGTSIGDKASQAVARAIALACAKIYGKPEILDTAKKELEEETGGVYTSLIPEGILPGDIS</sequence>
<gene>
    <name evidence="2" type="primary">abgB</name>
    <name evidence="2" type="ORF">CLOSTHATH_03922</name>
</gene>
<accession>D3AJX9</accession>
<dbReference type="SUPFAM" id="SSF53187">
    <property type="entry name" value="Zn-dependent exopeptidases"/>
    <property type="match status" value="1"/>
</dbReference>
<evidence type="ECO:0000313" key="2">
    <source>
        <dbReference type="EMBL" id="EFC97883.1"/>
    </source>
</evidence>
<dbReference type="Gene3D" id="3.40.630.10">
    <property type="entry name" value="Zn peptidases"/>
    <property type="match status" value="2"/>
</dbReference>
<dbReference type="InterPro" id="IPR002933">
    <property type="entry name" value="Peptidase_M20"/>
</dbReference>
<dbReference type="GO" id="GO:0046657">
    <property type="term" value="P:folic acid catabolic process"/>
    <property type="evidence" value="ECO:0007669"/>
    <property type="project" value="TreeGrafter"/>
</dbReference>
<evidence type="ECO:0000259" key="1">
    <source>
        <dbReference type="Pfam" id="PF07687"/>
    </source>
</evidence>
<dbReference type="InterPro" id="IPR017439">
    <property type="entry name" value="Amidohydrolase"/>
</dbReference>
<dbReference type="PANTHER" id="PTHR30575:SF0">
    <property type="entry name" value="XAA-ARG DIPEPTIDASE"/>
    <property type="match status" value="1"/>
</dbReference>
<dbReference type="GO" id="GO:0071713">
    <property type="term" value="F:para-aminobenzoyl-glutamate hydrolase activity"/>
    <property type="evidence" value="ECO:0007669"/>
    <property type="project" value="TreeGrafter"/>
</dbReference>
<feature type="domain" description="Peptidase M20 dimerisation" evidence="1">
    <location>
        <begin position="213"/>
        <end position="304"/>
    </location>
</feature>
<dbReference type="Pfam" id="PF07687">
    <property type="entry name" value="M20_dimer"/>
    <property type="match status" value="1"/>
</dbReference>
<dbReference type="NCBIfam" id="TIGR01891">
    <property type="entry name" value="amidohydrolases"/>
    <property type="match status" value="1"/>
</dbReference>
<reference evidence="2 3" key="1">
    <citation type="submission" date="2010-01" db="EMBL/GenBank/DDBJ databases">
        <authorList>
            <person name="Weinstock G."/>
            <person name="Sodergren E."/>
            <person name="Clifton S."/>
            <person name="Fulton L."/>
            <person name="Fulton B."/>
            <person name="Courtney L."/>
            <person name="Fronick C."/>
            <person name="Harrison M."/>
            <person name="Strong C."/>
            <person name="Farmer C."/>
            <person name="Delahaunty K."/>
            <person name="Markovic C."/>
            <person name="Hall O."/>
            <person name="Minx P."/>
            <person name="Tomlinson C."/>
            <person name="Mitreva M."/>
            <person name="Nelson J."/>
            <person name="Hou S."/>
            <person name="Wollam A."/>
            <person name="Pepin K.H."/>
            <person name="Johnson M."/>
            <person name="Bhonagiri V."/>
            <person name="Nash W.E."/>
            <person name="Warren W."/>
            <person name="Chinwalla A."/>
            <person name="Mardis E.R."/>
            <person name="Wilson R.K."/>
        </authorList>
    </citation>
    <scope>NUCLEOTIDE SEQUENCE [LARGE SCALE GENOMIC DNA]</scope>
    <source>
        <strain evidence="2 3">DSM 13479</strain>
    </source>
</reference>
<dbReference type="GO" id="GO:0005737">
    <property type="term" value="C:cytoplasm"/>
    <property type="evidence" value="ECO:0007669"/>
    <property type="project" value="TreeGrafter"/>
</dbReference>
<protein>
    <submittedName>
        <fullName evidence="2">Aminobenzoyl-glutamate utilization protein B</fullName>
    </submittedName>
</protein>
<organism evidence="2 3">
    <name type="scientific">Hungatella hathewayi DSM 13479</name>
    <dbReference type="NCBI Taxonomy" id="566550"/>
    <lineage>
        <taxon>Bacteria</taxon>
        <taxon>Bacillati</taxon>
        <taxon>Bacillota</taxon>
        <taxon>Clostridia</taxon>
        <taxon>Lachnospirales</taxon>
        <taxon>Lachnospiraceae</taxon>
        <taxon>Hungatella</taxon>
    </lineage>
</organism>
<comment type="caution">
    <text evidence="2">The sequence shown here is derived from an EMBL/GenBank/DDBJ whole genome shotgun (WGS) entry which is preliminary data.</text>
</comment>
<dbReference type="SUPFAM" id="SSF55031">
    <property type="entry name" value="Bacterial exopeptidase dimerisation domain"/>
    <property type="match status" value="1"/>
</dbReference>
<dbReference type="InterPro" id="IPR036264">
    <property type="entry name" value="Bact_exopeptidase_dim_dom"/>
</dbReference>
<dbReference type="InterPro" id="IPR017145">
    <property type="entry name" value="Aminobenzoyl-glu_utiliz_pB"/>
</dbReference>
<dbReference type="PIRSF" id="PIRSF037227">
    <property type="entry name" value="Aminobenzoyl-glu_utiliz_pB"/>
    <property type="match status" value="1"/>
</dbReference>
<dbReference type="PANTHER" id="PTHR30575">
    <property type="entry name" value="PEPTIDASE M20"/>
    <property type="match status" value="1"/>
</dbReference>
<evidence type="ECO:0000313" key="3">
    <source>
        <dbReference type="Proteomes" id="UP000004968"/>
    </source>
</evidence>
<dbReference type="EMBL" id="ACIO01000331">
    <property type="protein sequence ID" value="EFC97883.1"/>
    <property type="molecule type" value="Genomic_DNA"/>
</dbReference>
<dbReference type="AlphaFoldDB" id="D3AJX9"/>
<dbReference type="HOGENOM" id="CLU_031812_0_1_9"/>
<dbReference type="InterPro" id="IPR011650">
    <property type="entry name" value="Peptidase_M20_dimer"/>
</dbReference>